<accession>A0A2M8QEL0</accession>
<organism evidence="4 5">
    <name type="scientific">Candidatus Thermofonsia Clade 3 bacterium</name>
    <dbReference type="NCBI Taxonomy" id="2364212"/>
    <lineage>
        <taxon>Bacteria</taxon>
        <taxon>Bacillati</taxon>
        <taxon>Chloroflexota</taxon>
        <taxon>Candidatus Thermofontia</taxon>
        <taxon>Candidatus Thermofonsia Clade 3</taxon>
    </lineage>
</organism>
<proteinExistence type="predicted"/>
<keyword evidence="1 2" id="KW-0238">DNA-binding</keyword>
<dbReference type="AlphaFoldDB" id="A0A2M8QEL0"/>
<protein>
    <recommendedName>
        <fullName evidence="3">HTH tetR-type domain-containing protein</fullName>
    </recommendedName>
</protein>
<evidence type="ECO:0000313" key="4">
    <source>
        <dbReference type="EMBL" id="PJF48239.1"/>
    </source>
</evidence>
<evidence type="ECO:0000313" key="5">
    <source>
        <dbReference type="Proteomes" id="UP000230790"/>
    </source>
</evidence>
<dbReference type="PROSITE" id="PS50977">
    <property type="entry name" value="HTH_TETR_2"/>
    <property type="match status" value="1"/>
</dbReference>
<comment type="caution">
    <text evidence="4">The sequence shown here is derived from an EMBL/GenBank/DDBJ whole genome shotgun (WGS) entry which is preliminary data.</text>
</comment>
<dbReference type="SUPFAM" id="SSF46689">
    <property type="entry name" value="Homeodomain-like"/>
    <property type="match status" value="1"/>
</dbReference>
<feature type="DNA-binding region" description="H-T-H motif" evidence="2">
    <location>
        <begin position="47"/>
        <end position="66"/>
    </location>
</feature>
<name>A0A2M8QEL0_9CHLR</name>
<dbReference type="EMBL" id="PGTN01000020">
    <property type="protein sequence ID" value="PJF48239.1"/>
    <property type="molecule type" value="Genomic_DNA"/>
</dbReference>
<evidence type="ECO:0000256" key="1">
    <source>
        <dbReference type="ARBA" id="ARBA00023125"/>
    </source>
</evidence>
<dbReference type="InterPro" id="IPR009057">
    <property type="entry name" value="Homeodomain-like_sf"/>
</dbReference>
<dbReference type="InterPro" id="IPR001647">
    <property type="entry name" value="HTH_TetR"/>
</dbReference>
<dbReference type="InterPro" id="IPR050109">
    <property type="entry name" value="HTH-type_TetR-like_transc_reg"/>
</dbReference>
<dbReference type="SUPFAM" id="SSF48498">
    <property type="entry name" value="Tetracyclin repressor-like, C-terminal domain"/>
    <property type="match status" value="1"/>
</dbReference>
<feature type="domain" description="HTH tetR-type" evidence="3">
    <location>
        <begin position="24"/>
        <end position="84"/>
    </location>
</feature>
<gene>
    <name evidence="4" type="ORF">CUN48_04605</name>
</gene>
<dbReference type="PANTHER" id="PTHR30055:SF209">
    <property type="entry name" value="POSSIBLE TRANSCRIPTIONAL REGULATORY PROTEIN (PROBABLY TETR-FAMILY)"/>
    <property type="match status" value="1"/>
</dbReference>
<dbReference type="PRINTS" id="PR00455">
    <property type="entry name" value="HTHTETR"/>
</dbReference>
<dbReference type="Pfam" id="PF00440">
    <property type="entry name" value="TetR_N"/>
    <property type="match status" value="1"/>
</dbReference>
<dbReference type="PANTHER" id="PTHR30055">
    <property type="entry name" value="HTH-TYPE TRANSCRIPTIONAL REGULATOR RUTR"/>
    <property type="match status" value="1"/>
</dbReference>
<reference evidence="4 5" key="1">
    <citation type="submission" date="2017-11" db="EMBL/GenBank/DDBJ databases">
        <title>Evolution of Phototrophy in the Chloroflexi Phylum Driven by Horizontal Gene Transfer.</title>
        <authorList>
            <person name="Ward L.M."/>
            <person name="Hemp J."/>
            <person name="Shih P.M."/>
            <person name="Mcglynn S.E."/>
            <person name="Fischer W."/>
        </authorList>
    </citation>
    <scope>NUCLEOTIDE SEQUENCE [LARGE SCALE GENOMIC DNA]</scope>
    <source>
        <strain evidence="4">JP3_7</strain>
    </source>
</reference>
<dbReference type="GO" id="GO:0003700">
    <property type="term" value="F:DNA-binding transcription factor activity"/>
    <property type="evidence" value="ECO:0007669"/>
    <property type="project" value="TreeGrafter"/>
</dbReference>
<sequence>MKRSSTSLPILTEAPQRAERADAVANRQRILATAERLFVKRGVANVHMADIAKAARVGQGTLYRHFVNKGELCLALLDAQMAEFQDRTLSALREMSARRERKLEQLLWFLDAVVRFNARHAPLLCAAQREVMLPESPTGAPFQWQRMTVIGLLQGAERDGEIEAGLDLPVIADVLLAPTHPPVFSFLHVANGYTLDRISAAIQHVVRGLGCRQGRLRQRPHV</sequence>
<evidence type="ECO:0000256" key="2">
    <source>
        <dbReference type="PROSITE-ProRule" id="PRU00335"/>
    </source>
</evidence>
<dbReference type="InterPro" id="IPR036271">
    <property type="entry name" value="Tet_transcr_reg_TetR-rel_C_sf"/>
</dbReference>
<dbReference type="Gene3D" id="1.10.357.10">
    <property type="entry name" value="Tetracycline Repressor, domain 2"/>
    <property type="match status" value="1"/>
</dbReference>
<dbReference type="GO" id="GO:0000976">
    <property type="term" value="F:transcription cis-regulatory region binding"/>
    <property type="evidence" value="ECO:0007669"/>
    <property type="project" value="TreeGrafter"/>
</dbReference>
<dbReference type="Proteomes" id="UP000230790">
    <property type="component" value="Unassembled WGS sequence"/>
</dbReference>
<evidence type="ECO:0000259" key="3">
    <source>
        <dbReference type="PROSITE" id="PS50977"/>
    </source>
</evidence>